<protein>
    <recommendedName>
        <fullName evidence="5">Tyrosinase copper-binding domain-containing protein</fullName>
    </recommendedName>
</protein>
<dbReference type="InterPro" id="IPR008922">
    <property type="entry name" value="Di-copper_centre_dom_sf"/>
</dbReference>
<dbReference type="EMBL" id="CAJPDT010000012">
    <property type="protein sequence ID" value="CAF9913885.1"/>
    <property type="molecule type" value="Genomic_DNA"/>
</dbReference>
<name>A0A8H3IAU0_9LECA</name>
<dbReference type="InterPro" id="IPR050316">
    <property type="entry name" value="Tyrosinase/Hemocyanin"/>
</dbReference>
<dbReference type="Pfam" id="PF00264">
    <property type="entry name" value="Tyrosinase"/>
    <property type="match status" value="1"/>
</dbReference>
<evidence type="ECO:0000256" key="2">
    <source>
        <dbReference type="ARBA" id="ARBA00023008"/>
    </source>
</evidence>
<evidence type="ECO:0000259" key="5">
    <source>
        <dbReference type="PROSITE" id="PS00498"/>
    </source>
</evidence>
<comment type="caution">
    <text evidence="6">The sequence shown here is derived from an EMBL/GenBank/DDBJ whole genome shotgun (WGS) entry which is preliminary data.</text>
</comment>
<evidence type="ECO:0000313" key="6">
    <source>
        <dbReference type="EMBL" id="CAF9913885.1"/>
    </source>
</evidence>
<dbReference type="InterPro" id="IPR002227">
    <property type="entry name" value="Tyrosinase_Cu-bd"/>
</dbReference>
<keyword evidence="4" id="KW-0472">Membrane</keyword>
<evidence type="ECO:0000256" key="4">
    <source>
        <dbReference type="SAM" id="Phobius"/>
    </source>
</evidence>
<dbReference type="PANTHER" id="PTHR11474">
    <property type="entry name" value="TYROSINASE FAMILY MEMBER"/>
    <property type="match status" value="1"/>
</dbReference>
<dbReference type="GO" id="GO:0046872">
    <property type="term" value="F:metal ion binding"/>
    <property type="evidence" value="ECO:0007669"/>
    <property type="project" value="UniProtKB-KW"/>
</dbReference>
<dbReference type="PANTHER" id="PTHR11474:SF126">
    <property type="entry name" value="TYROSINASE-LIKE PROTEIN TYR-1-RELATED"/>
    <property type="match status" value="1"/>
</dbReference>
<dbReference type="AlphaFoldDB" id="A0A8H3IAU0"/>
<keyword evidence="4" id="KW-1133">Transmembrane helix</keyword>
<dbReference type="PROSITE" id="PS00498">
    <property type="entry name" value="TYROSINASE_2"/>
    <property type="match status" value="1"/>
</dbReference>
<keyword evidence="2" id="KW-0186">Copper</keyword>
<keyword evidence="1" id="KW-0479">Metal-binding</keyword>
<evidence type="ECO:0000313" key="7">
    <source>
        <dbReference type="Proteomes" id="UP000664534"/>
    </source>
</evidence>
<dbReference type="OrthoDB" id="6132182at2759"/>
<dbReference type="Gene3D" id="1.10.1280.10">
    <property type="entry name" value="Di-copper center containing domain from catechol oxidase"/>
    <property type="match status" value="1"/>
</dbReference>
<evidence type="ECO:0000256" key="3">
    <source>
        <dbReference type="SAM" id="MobiDB-lite"/>
    </source>
</evidence>
<sequence length="361" mass="40908">MHYSQSPAVYAPAEDLESDDGKAHDNPQPLMNKAHRSRILLLSLAFCVAFLCLALGFGGGILVKQKIDHKALASTTCTDPVIRREWRDLRDTEKSDYIEAVQCLRSSSSRLGLNQTLYDDFPYVHSRNGEASHNTAAFLPWHRYFIHVYEKALREQCAYSGHLTYWDWSLDWKDVTQAPVWDTILGFGGDGNDKDLESIHGHCVTDGPFARLKVLYVEKFPYPHCLSRGFAMGDNLTRFSAALEPTALDELLRTPDYASFNLEMEDGPHLSIPRSIHGDFSTVTAPADPVFFLHHTQLDRLWWKWQQVDPQARMEDYSGKAAYTSSPDASLRDPLPLGDLGPDVQVADVMKTESELFCYRY</sequence>
<dbReference type="GO" id="GO:0016491">
    <property type="term" value="F:oxidoreductase activity"/>
    <property type="evidence" value="ECO:0007669"/>
    <property type="project" value="InterPro"/>
</dbReference>
<keyword evidence="4" id="KW-0812">Transmembrane</keyword>
<dbReference type="Proteomes" id="UP000664534">
    <property type="component" value="Unassembled WGS sequence"/>
</dbReference>
<dbReference type="PRINTS" id="PR00092">
    <property type="entry name" value="TYROSINASE"/>
</dbReference>
<feature type="domain" description="Tyrosinase copper-binding" evidence="5">
    <location>
        <begin position="288"/>
        <end position="299"/>
    </location>
</feature>
<organism evidence="6 7">
    <name type="scientific">Imshaugia aleurites</name>
    <dbReference type="NCBI Taxonomy" id="172621"/>
    <lineage>
        <taxon>Eukaryota</taxon>
        <taxon>Fungi</taxon>
        <taxon>Dikarya</taxon>
        <taxon>Ascomycota</taxon>
        <taxon>Pezizomycotina</taxon>
        <taxon>Lecanoromycetes</taxon>
        <taxon>OSLEUM clade</taxon>
        <taxon>Lecanoromycetidae</taxon>
        <taxon>Lecanorales</taxon>
        <taxon>Lecanorineae</taxon>
        <taxon>Parmeliaceae</taxon>
        <taxon>Imshaugia</taxon>
    </lineage>
</organism>
<evidence type="ECO:0000256" key="1">
    <source>
        <dbReference type="ARBA" id="ARBA00022723"/>
    </source>
</evidence>
<accession>A0A8H3IAU0</accession>
<feature type="region of interest" description="Disordered" evidence="3">
    <location>
        <begin position="1"/>
        <end position="27"/>
    </location>
</feature>
<dbReference type="SUPFAM" id="SSF48056">
    <property type="entry name" value="Di-copper centre-containing domain"/>
    <property type="match status" value="1"/>
</dbReference>
<gene>
    <name evidence="6" type="ORF">IMSHALPRED_001470</name>
</gene>
<feature type="transmembrane region" description="Helical" evidence="4">
    <location>
        <begin position="39"/>
        <end position="63"/>
    </location>
</feature>
<keyword evidence="7" id="KW-1185">Reference proteome</keyword>
<proteinExistence type="predicted"/>
<reference evidence="6" key="1">
    <citation type="submission" date="2021-03" db="EMBL/GenBank/DDBJ databases">
        <authorList>
            <person name="Tagirdzhanova G."/>
        </authorList>
    </citation>
    <scope>NUCLEOTIDE SEQUENCE</scope>
</reference>